<dbReference type="OrthoDB" id="78535at2759"/>
<feature type="transmembrane region" description="Helical" evidence="3">
    <location>
        <begin position="666"/>
        <end position="690"/>
    </location>
</feature>
<keyword evidence="3" id="KW-1133">Transmembrane helix</keyword>
<feature type="transmembrane region" description="Helical" evidence="3">
    <location>
        <begin position="961"/>
        <end position="982"/>
    </location>
</feature>
<dbReference type="GeneID" id="20091478"/>
<dbReference type="eggNOG" id="ENOG502R0KB">
    <property type="taxonomic scope" value="Eukaryota"/>
</dbReference>
<evidence type="ECO:0000256" key="3">
    <source>
        <dbReference type="SAM" id="Phobius"/>
    </source>
</evidence>
<evidence type="ECO:0000256" key="1">
    <source>
        <dbReference type="SAM" id="Coils"/>
    </source>
</evidence>
<feature type="coiled-coil region" evidence="1">
    <location>
        <begin position="234"/>
        <end position="261"/>
    </location>
</feature>
<dbReference type="VEuPathDB" id="FungiDB:H310_14428"/>
<evidence type="ECO:0008006" key="5">
    <source>
        <dbReference type="Google" id="ProtNLM"/>
    </source>
</evidence>
<proteinExistence type="predicted"/>
<feature type="coiled-coil region" evidence="1">
    <location>
        <begin position="310"/>
        <end position="350"/>
    </location>
</feature>
<gene>
    <name evidence="4" type="ORF">H310_14428</name>
</gene>
<name>A0A024TB95_9STRA</name>
<feature type="region of interest" description="Disordered" evidence="2">
    <location>
        <begin position="367"/>
        <end position="389"/>
    </location>
</feature>
<protein>
    <recommendedName>
        <fullName evidence="5">EGF-like domain-containing protein</fullName>
    </recommendedName>
</protein>
<sequence length="1301" mass="142138">MDAGHGLAGDIRQAVASEQFDLGGFTEARTRDLVVAAFGTPLTAPTEMIRFTFVVGGGKLVRARYSEQLPKWMTAALREVGFVEDRSSACTLDSQGTYKQQKDTGANLLTIQVFPRLALAPSSTYDCELEDKQAAVDVDSPEYLCISSDLETFQRMIVPAKARSWVQKKRLLKALQASMQAFQHLEEKLVRGENLLPVEQLMYDGNIGLEVNTEKCTWLQGEIKRMVDEGHLTKAEKEDVLATLQQNLEHVAAEIDAASGKKKDKLLEKQSSIQARLALVEGHNANVVYRLRKSADIVKLRVELLAVLALQEKERSLSLTSEDMRRLEGRHALESTIADLEEQSREWFDEDFDSKCVLDEKEAEAQYKKKKATKPSGAKGGGSAASSSSWATIGKKKPVAKAAKPSGVGVLPLTCYLNATISMLDMMPRRRMVTSPAHTVLAAIMMWWHSLSLASLIASRDIVVAIGGEGYVVVPSQRNQNFACCGGCSSGVRADASLLPRGARIVLWDATVKVAPSDQCRVTFPFEPSNGELPGSRRVRSGKLVGSSFPIDHDADALCCQNGGQCSLSEEDATGRCDCVVQYGYAGASCELSVYDIAASNNSRLSPSTFVPKQFAIQLPDLRHALESFPVTEPLLQALLSSASSNGSDAMDPSLLLYRKRVFPPAALGVAASMGLASIFILLSLVKCCIKPRIYSIFEKMVTMLLMLGLAFVAATCLTWAGEQWLNLHQQSTNLTALLNVSLPSNVGYFFATMLTPLAATMQGQNFTSIPAFQKQTAAQMELYAELNQTDLQGLFQQALEPVKAVAKQFPTATRCENVVIVRSSFSVMSVGAATGCFQCPKCAAITANIQQVELDWFRGVQAIHFILFQSHVNLIEFSTLALEPQLDAFQKSLHYTKEAVEVHTQRLSVMLASLTHSFALLLDYGLYTWWACSFVTSVTCVAAAIVGIKYKSGVVAKGASFLAQVSTLLGFGLTGVAWSLAFCARDGIELLQSFDQNATVLFPDATVSIGVSNLLHDQSLVANHSLTQLLSFADIVKVPPLATPQDLYAPPSRYDFAALFRFDGLVDLQARFDPTNPTVLESLFSWDEGIVASNKNLLTTLIDGNQTTPSPYAGTLVNLTAPHTMTSLLSTFNATWPSLTTTASTAQNERIASQWLVCTTFEMRRRDLLDYVSNVSSSLALTRPVIDAIQANTSRLEALEYQLKAGMEYYTKHIQRLKLADCGYNGNCVWARSIWNSMVVELMLLGNSADLATTCFGAAAVSQLLCAMFASCFATRIQKPKVKIYVFEEEKNPRQEGKMS</sequence>
<organism evidence="4">
    <name type="scientific">Aphanomyces invadans</name>
    <dbReference type="NCBI Taxonomy" id="157072"/>
    <lineage>
        <taxon>Eukaryota</taxon>
        <taxon>Sar</taxon>
        <taxon>Stramenopiles</taxon>
        <taxon>Oomycota</taxon>
        <taxon>Saprolegniomycetes</taxon>
        <taxon>Saprolegniales</taxon>
        <taxon>Verrucalvaceae</taxon>
        <taxon>Aphanomyces</taxon>
    </lineage>
</organism>
<keyword evidence="3" id="KW-0812">Transmembrane</keyword>
<feature type="transmembrane region" description="Helical" evidence="3">
    <location>
        <begin position="929"/>
        <end position="949"/>
    </location>
</feature>
<dbReference type="EMBL" id="KI914020">
    <property type="protein sequence ID" value="ETV90871.1"/>
    <property type="molecule type" value="Genomic_DNA"/>
</dbReference>
<feature type="transmembrane region" description="Helical" evidence="3">
    <location>
        <begin position="702"/>
        <end position="721"/>
    </location>
</feature>
<accession>A0A024TB95</accession>
<dbReference type="STRING" id="157072.A0A024TB95"/>
<reference evidence="4" key="1">
    <citation type="submission" date="2013-12" db="EMBL/GenBank/DDBJ databases">
        <title>The Genome Sequence of Aphanomyces invadans NJM9701.</title>
        <authorList>
            <consortium name="The Broad Institute Genomics Platform"/>
            <person name="Russ C."/>
            <person name="Tyler B."/>
            <person name="van West P."/>
            <person name="Dieguez-Uribeondo J."/>
            <person name="Young S.K."/>
            <person name="Zeng Q."/>
            <person name="Gargeya S."/>
            <person name="Fitzgerald M."/>
            <person name="Abouelleil A."/>
            <person name="Alvarado L."/>
            <person name="Chapman S.B."/>
            <person name="Gainer-Dewar J."/>
            <person name="Goldberg J."/>
            <person name="Griggs A."/>
            <person name="Gujja S."/>
            <person name="Hansen M."/>
            <person name="Howarth C."/>
            <person name="Imamovic A."/>
            <person name="Ireland A."/>
            <person name="Larimer J."/>
            <person name="McCowan C."/>
            <person name="Murphy C."/>
            <person name="Pearson M."/>
            <person name="Poon T.W."/>
            <person name="Priest M."/>
            <person name="Roberts A."/>
            <person name="Saif S."/>
            <person name="Shea T."/>
            <person name="Sykes S."/>
            <person name="Wortman J."/>
            <person name="Nusbaum C."/>
            <person name="Birren B."/>
        </authorList>
    </citation>
    <scope>NUCLEOTIDE SEQUENCE [LARGE SCALE GENOMIC DNA]</scope>
    <source>
        <strain evidence="4">NJM9701</strain>
    </source>
</reference>
<keyword evidence="1" id="KW-0175">Coiled coil</keyword>
<dbReference type="RefSeq" id="XP_008880507.1">
    <property type="nucleotide sequence ID" value="XM_008882285.1"/>
</dbReference>
<evidence type="ECO:0000256" key="2">
    <source>
        <dbReference type="SAM" id="MobiDB-lite"/>
    </source>
</evidence>
<evidence type="ECO:0000313" key="4">
    <source>
        <dbReference type="EMBL" id="ETV90871.1"/>
    </source>
</evidence>
<keyword evidence="3" id="KW-0472">Membrane</keyword>